<feature type="compositionally biased region" description="Low complexity" evidence="1">
    <location>
        <begin position="88"/>
        <end position="97"/>
    </location>
</feature>
<feature type="compositionally biased region" description="Low complexity" evidence="1">
    <location>
        <begin position="106"/>
        <end position="116"/>
    </location>
</feature>
<proteinExistence type="predicted"/>
<dbReference type="EMBL" id="CAUYUJ010002070">
    <property type="protein sequence ID" value="CAK0799060.1"/>
    <property type="molecule type" value="Genomic_DNA"/>
</dbReference>
<reference evidence="2" key="1">
    <citation type="submission" date="2023-10" db="EMBL/GenBank/DDBJ databases">
        <authorList>
            <person name="Chen Y."/>
            <person name="Shah S."/>
            <person name="Dougan E. K."/>
            <person name="Thang M."/>
            <person name="Chan C."/>
        </authorList>
    </citation>
    <scope>NUCLEOTIDE SEQUENCE [LARGE SCALE GENOMIC DNA]</scope>
</reference>
<keyword evidence="3" id="KW-1185">Reference proteome</keyword>
<evidence type="ECO:0000256" key="1">
    <source>
        <dbReference type="SAM" id="MobiDB-lite"/>
    </source>
</evidence>
<evidence type="ECO:0000313" key="3">
    <source>
        <dbReference type="Proteomes" id="UP001189429"/>
    </source>
</evidence>
<feature type="compositionally biased region" description="Basic residues" evidence="1">
    <location>
        <begin position="60"/>
        <end position="87"/>
    </location>
</feature>
<dbReference type="Proteomes" id="UP001189429">
    <property type="component" value="Unassembled WGS sequence"/>
</dbReference>
<protein>
    <submittedName>
        <fullName evidence="2">Uncharacterized protein</fullName>
    </submittedName>
</protein>
<feature type="compositionally biased region" description="Basic residues" evidence="1">
    <location>
        <begin position="30"/>
        <end position="42"/>
    </location>
</feature>
<organism evidence="2 3">
    <name type="scientific">Prorocentrum cordatum</name>
    <dbReference type="NCBI Taxonomy" id="2364126"/>
    <lineage>
        <taxon>Eukaryota</taxon>
        <taxon>Sar</taxon>
        <taxon>Alveolata</taxon>
        <taxon>Dinophyceae</taxon>
        <taxon>Prorocentrales</taxon>
        <taxon>Prorocentraceae</taxon>
        <taxon>Prorocentrum</taxon>
    </lineage>
</organism>
<evidence type="ECO:0000313" key="2">
    <source>
        <dbReference type="EMBL" id="CAK0799060.1"/>
    </source>
</evidence>
<gene>
    <name evidence="2" type="ORF">PCOR1329_LOCUS7622</name>
</gene>
<accession>A0ABN9Q3L9</accession>
<feature type="non-terminal residue" evidence="2">
    <location>
        <position position="1"/>
    </location>
</feature>
<name>A0ABN9Q3L9_9DINO</name>
<comment type="caution">
    <text evidence="2">The sequence shown here is derived from an EMBL/GenBank/DDBJ whole genome shotgun (WGS) entry which is preliminary data.</text>
</comment>
<sequence>RTPLAGPRRRREHRGLPRRDLPGPCARAAAGRRRHGGRRRAPRAGAWPERRGLLEGGRSAGRRAVRRRRLDALRGRKGVSTRGRRPSPTRGRSARGSLRARRRRASGTATASSIRALSWRGRSPRGPRAELRRAAEGPTMPPRCPSRWGRRTASLAKCARSSPVECPARPPARARRSRSAGADAALFIYGLEAVFFANSASSWGGHRSGSGITVGPKTMRATSACPSSPDPWHQAGRTRARAQRAPRACALQQRSLLCPALALATGYTLGGHCGESAARAPVAVSNRGGGRLREVGRRRLSL</sequence>
<feature type="region of interest" description="Disordered" evidence="1">
    <location>
        <begin position="1"/>
        <end position="148"/>
    </location>
</feature>